<dbReference type="HOGENOM" id="CLU_008090_0_0_1"/>
<dbReference type="eggNOG" id="ENOG502S3HK">
    <property type="taxonomic scope" value="Eukaryota"/>
</dbReference>
<dbReference type="InParanoid" id="W4K3V5"/>
<dbReference type="EMBL" id="KI925460">
    <property type="protein sequence ID" value="ETW80025.1"/>
    <property type="molecule type" value="Genomic_DNA"/>
</dbReference>
<reference evidence="2 3" key="1">
    <citation type="journal article" date="2012" name="New Phytol.">
        <title>Insight into trade-off between wood decay and parasitism from the genome of a fungal forest pathogen.</title>
        <authorList>
            <person name="Olson A."/>
            <person name="Aerts A."/>
            <person name="Asiegbu F."/>
            <person name="Belbahri L."/>
            <person name="Bouzid O."/>
            <person name="Broberg A."/>
            <person name="Canback B."/>
            <person name="Coutinho P.M."/>
            <person name="Cullen D."/>
            <person name="Dalman K."/>
            <person name="Deflorio G."/>
            <person name="van Diepen L.T."/>
            <person name="Dunand C."/>
            <person name="Duplessis S."/>
            <person name="Durling M."/>
            <person name="Gonthier P."/>
            <person name="Grimwood J."/>
            <person name="Fossdal C.G."/>
            <person name="Hansson D."/>
            <person name="Henrissat B."/>
            <person name="Hietala A."/>
            <person name="Himmelstrand K."/>
            <person name="Hoffmeister D."/>
            <person name="Hogberg N."/>
            <person name="James T.Y."/>
            <person name="Karlsson M."/>
            <person name="Kohler A."/>
            <person name="Kues U."/>
            <person name="Lee Y.H."/>
            <person name="Lin Y.C."/>
            <person name="Lind M."/>
            <person name="Lindquist E."/>
            <person name="Lombard V."/>
            <person name="Lucas S."/>
            <person name="Lunden K."/>
            <person name="Morin E."/>
            <person name="Murat C."/>
            <person name="Park J."/>
            <person name="Raffaello T."/>
            <person name="Rouze P."/>
            <person name="Salamov A."/>
            <person name="Schmutz J."/>
            <person name="Solheim H."/>
            <person name="Stahlberg J."/>
            <person name="Velez H."/>
            <person name="de Vries R.P."/>
            <person name="Wiebenga A."/>
            <person name="Woodward S."/>
            <person name="Yakovlev I."/>
            <person name="Garbelotto M."/>
            <person name="Martin F."/>
            <person name="Grigoriev I.V."/>
            <person name="Stenlid J."/>
        </authorList>
    </citation>
    <scope>NUCLEOTIDE SEQUENCE [LARGE SCALE GENOMIC DNA]</scope>
    <source>
        <strain evidence="2 3">TC 32-1</strain>
    </source>
</reference>
<dbReference type="OrthoDB" id="2590746at2759"/>
<feature type="compositionally biased region" description="Polar residues" evidence="1">
    <location>
        <begin position="329"/>
        <end position="338"/>
    </location>
</feature>
<feature type="compositionally biased region" description="Polar residues" evidence="1">
    <location>
        <begin position="93"/>
        <end position="124"/>
    </location>
</feature>
<dbReference type="RefSeq" id="XP_009548549.1">
    <property type="nucleotide sequence ID" value="XM_009550254.1"/>
</dbReference>
<sequence length="670" mass="72757">MFATLSSFLPALQMHQDRKSPDAIIDEDVRQPAEEPQAQSQPTVDEVGVKKREKKTNETFIIVRPPPAKSNHPLNLQVQLVPPQFRERERTTLPRQSIDLSSNTSHDQEVEQNSLTRTTSNRSDVSMYSGYSSTTSFSSVASSSTNGSRRMIIPLYNLQAHNVMTNVVVDAGTDAKVAKYMRRGLEIINLAILEPVEVFGTSSTLSIQVPPPSSSTRTSIDGGRDVLNANLEHPHTPMSSVYSVSSAGLDTPVPNSASNPYHGDPPPSASGAKKIFGKFFKKKVVSHSPSSSITSPPVSPSPSPITSSFMKPMRSKTLSAPSGHPKRSSLLSASSTVPPLSPPPDGVAPSYYQPPSIILQPACLGIQPSLSAPSNNPRGRPHSYAWIVRRWIKGSDKSLLTNMMGVMNNISLSDERRNSRLPPEDSAQVEVQFIWTRGKTGARKRKEQSESAAADLSLPRSRNVSRRRSTGFTSSNAASTTSLDKASPVLTLSRQQKRMSMASDRHSVSTGADGSDFGTTEAGVSHAVEIDDGEESDPEDSETPWTCTLIVRRMRGMREGGETAQHQAQIRVKVATLSPTPHHPKVVSMLKVPFPLPDIVVDQMKVRRRTLNAHGIARPSWIADGEDGLVLTAEEIKDVVSSTGLWLIVREGIGGVGKVSRKGDGWRIRA</sequence>
<evidence type="ECO:0000313" key="3">
    <source>
        <dbReference type="Proteomes" id="UP000030671"/>
    </source>
</evidence>
<feature type="compositionally biased region" description="Low complexity" evidence="1">
    <location>
        <begin position="125"/>
        <end position="145"/>
    </location>
</feature>
<gene>
    <name evidence="2" type="ORF">HETIRDRAFT_103441</name>
</gene>
<feature type="region of interest" description="Disordered" evidence="1">
    <location>
        <begin position="31"/>
        <end position="52"/>
    </location>
</feature>
<feature type="region of interest" description="Disordered" evidence="1">
    <location>
        <begin position="439"/>
        <end position="520"/>
    </location>
</feature>
<dbReference type="KEGG" id="hir:HETIRDRAFT_103441"/>
<feature type="region of interest" description="Disordered" evidence="1">
    <location>
        <begin position="287"/>
        <end position="352"/>
    </location>
</feature>
<protein>
    <submittedName>
        <fullName evidence="2">Uncharacterized protein</fullName>
    </submittedName>
</protein>
<name>W4K3V5_HETIT</name>
<feature type="compositionally biased region" description="Low complexity" evidence="1">
    <location>
        <begin position="287"/>
        <end position="296"/>
    </location>
</feature>
<feature type="region of interest" description="Disordered" evidence="1">
    <location>
        <begin position="93"/>
        <end position="145"/>
    </location>
</feature>
<proteinExistence type="predicted"/>
<organism evidence="2 3">
    <name type="scientific">Heterobasidion irregulare (strain TC 32-1)</name>
    <dbReference type="NCBI Taxonomy" id="747525"/>
    <lineage>
        <taxon>Eukaryota</taxon>
        <taxon>Fungi</taxon>
        <taxon>Dikarya</taxon>
        <taxon>Basidiomycota</taxon>
        <taxon>Agaricomycotina</taxon>
        <taxon>Agaricomycetes</taxon>
        <taxon>Russulales</taxon>
        <taxon>Bondarzewiaceae</taxon>
        <taxon>Heterobasidion</taxon>
        <taxon>Heterobasidion annosum species complex</taxon>
    </lineage>
</organism>
<feature type="compositionally biased region" description="Polar residues" evidence="1">
    <location>
        <begin position="237"/>
        <end position="259"/>
    </location>
</feature>
<evidence type="ECO:0000256" key="1">
    <source>
        <dbReference type="SAM" id="MobiDB-lite"/>
    </source>
</evidence>
<accession>W4K3V5</accession>
<feature type="compositionally biased region" description="Polar residues" evidence="1">
    <location>
        <begin position="470"/>
        <end position="494"/>
    </location>
</feature>
<dbReference type="Proteomes" id="UP000030671">
    <property type="component" value="Unassembled WGS sequence"/>
</dbReference>
<dbReference type="GeneID" id="20665908"/>
<evidence type="ECO:0000313" key="2">
    <source>
        <dbReference type="EMBL" id="ETW80025.1"/>
    </source>
</evidence>
<keyword evidence="3" id="KW-1185">Reference proteome</keyword>
<feature type="region of interest" description="Disordered" evidence="1">
    <location>
        <begin position="204"/>
        <end position="268"/>
    </location>
</feature>
<dbReference type="AlphaFoldDB" id="W4K3V5"/>